<accession>A0ABW2IJE8</accession>
<evidence type="ECO:0000256" key="1">
    <source>
        <dbReference type="SAM" id="MobiDB-lite"/>
    </source>
</evidence>
<dbReference type="PANTHER" id="PTHR20974">
    <property type="entry name" value="UPF0585 PROTEIN CG18661"/>
    <property type="match status" value="1"/>
</dbReference>
<protein>
    <submittedName>
        <fullName evidence="2">DUF938 domain-containing protein</fullName>
    </submittedName>
</protein>
<dbReference type="RefSeq" id="WP_382166161.1">
    <property type="nucleotide sequence ID" value="NZ_JBHTBR010000002.1"/>
</dbReference>
<dbReference type="Proteomes" id="UP001596492">
    <property type="component" value="Unassembled WGS sequence"/>
</dbReference>
<dbReference type="Gene3D" id="3.40.50.150">
    <property type="entry name" value="Vaccinia Virus protein VP39"/>
    <property type="match status" value="1"/>
</dbReference>
<reference evidence="3" key="1">
    <citation type="journal article" date="2019" name="Int. J. Syst. Evol. Microbiol.">
        <title>The Global Catalogue of Microorganisms (GCM) 10K type strain sequencing project: providing services to taxonomists for standard genome sequencing and annotation.</title>
        <authorList>
            <consortium name="The Broad Institute Genomics Platform"/>
            <consortium name="The Broad Institute Genome Sequencing Center for Infectious Disease"/>
            <person name="Wu L."/>
            <person name="Ma J."/>
        </authorList>
    </citation>
    <scope>NUCLEOTIDE SEQUENCE [LARGE SCALE GENOMIC DNA]</scope>
    <source>
        <strain evidence="3">CCUG 51308</strain>
    </source>
</reference>
<dbReference type="CDD" id="cd02440">
    <property type="entry name" value="AdoMet_MTases"/>
    <property type="match status" value="1"/>
</dbReference>
<comment type="caution">
    <text evidence="2">The sequence shown here is derived from an EMBL/GenBank/DDBJ whole genome shotgun (WGS) entry which is preliminary data.</text>
</comment>
<feature type="region of interest" description="Disordered" evidence="1">
    <location>
        <begin position="1"/>
        <end position="24"/>
    </location>
</feature>
<gene>
    <name evidence="2" type="ORF">ACFQS8_04975</name>
</gene>
<dbReference type="EMBL" id="JBHTBR010000002">
    <property type="protein sequence ID" value="MFC7290957.1"/>
    <property type="molecule type" value="Genomic_DNA"/>
</dbReference>
<dbReference type="PANTHER" id="PTHR20974:SF0">
    <property type="entry name" value="UPF0585 PROTEIN CG18661"/>
    <property type="match status" value="1"/>
</dbReference>
<evidence type="ECO:0000313" key="2">
    <source>
        <dbReference type="EMBL" id="MFC7290957.1"/>
    </source>
</evidence>
<keyword evidence="3" id="KW-1185">Reference proteome</keyword>
<dbReference type="Pfam" id="PF06080">
    <property type="entry name" value="DUF938"/>
    <property type="match status" value="1"/>
</dbReference>
<proteinExistence type="predicted"/>
<name>A0ABW2IJE8_9PROT</name>
<dbReference type="SUPFAM" id="SSF53335">
    <property type="entry name" value="S-adenosyl-L-methionine-dependent methyltransferases"/>
    <property type="match status" value="1"/>
</dbReference>
<dbReference type="InterPro" id="IPR029063">
    <property type="entry name" value="SAM-dependent_MTases_sf"/>
</dbReference>
<evidence type="ECO:0000313" key="3">
    <source>
        <dbReference type="Proteomes" id="UP001596492"/>
    </source>
</evidence>
<sequence length="220" mass="23878">MTSRKDAMPAISQETDDGRLFSPSTERNRDVVRDVFLGEVAANARVLELASGSGQHCVHILKSAPKMTWIASDISNASLRSAAAWVKFEGVETQVEAVRELDASAQDWAIEGELDAILSCNMIHISPWNVGLGLFAGAGRYLAPKGKLVLYGPFKRNGEHTAQSNFDFDVSLKSRDASWGIRDLEEDVIPAAMQAGLTLSSIHAMPANNFSVVFERALTS</sequence>
<dbReference type="InterPro" id="IPR010342">
    <property type="entry name" value="DUF938"/>
</dbReference>
<organism evidence="2 3">
    <name type="scientific">Hirschia litorea</name>
    <dbReference type="NCBI Taxonomy" id="1199156"/>
    <lineage>
        <taxon>Bacteria</taxon>
        <taxon>Pseudomonadati</taxon>
        <taxon>Pseudomonadota</taxon>
        <taxon>Alphaproteobacteria</taxon>
        <taxon>Hyphomonadales</taxon>
        <taxon>Hyphomonadaceae</taxon>
        <taxon>Hirschia</taxon>
    </lineage>
</organism>